<comment type="caution">
    <text evidence="1">The sequence shown here is derived from an EMBL/GenBank/DDBJ whole genome shotgun (WGS) entry which is preliminary data.</text>
</comment>
<evidence type="ECO:0000313" key="2">
    <source>
        <dbReference type="Proteomes" id="UP001497700"/>
    </source>
</evidence>
<reference evidence="1 2" key="1">
    <citation type="journal article" date="2022" name="New Phytol.">
        <title>Ecological generalism drives hyperdiversity of secondary metabolite gene clusters in xylarialean endophytes.</title>
        <authorList>
            <person name="Franco M.E.E."/>
            <person name="Wisecaver J.H."/>
            <person name="Arnold A.E."/>
            <person name="Ju Y.M."/>
            <person name="Slot J.C."/>
            <person name="Ahrendt S."/>
            <person name="Moore L.P."/>
            <person name="Eastman K.E."/>
            <person name="Scott K."/>
            <person name="Konkel Z."/>
            <person name="Mondo S.J."/>
            <person name="Kuo A."/>
            <person name="Hayes R.D."/>
            <person name="Haridas S."/>
            <person name="Andreopoulos B."/>
            <person name="Riley R."/>
            <person name="LaButti K."/>
            <person name="Pangilinan J."/>
            <person name="Lipzen A."/>
            <person name="Amirebrahimi M."/>
            <person name="Yan J."/>
            <person name="Adam C."/>
            <person name="Keymanesh K."/>
            <person name="Ng V."/>
            <person name="Louie K."/>
            <person name="Northen T."/>
            <person name="Drula E."/>
            <person name="Henrissat B."/>
            <person name="Hsieh H.M."/>
            <person name="Youens-Clark K."/>
            <person name="Lutzoni F."/>
            <person name="Miadlikowska J."/>
            <person name="Eastwood D.C."/>
            <person name="Hamelin R.C."/>
            <person name="Grigoriev I.V."/>
            <person name="U'Ren J.M."/>
        </authorList>
    </citation>
    <scope>NUCLEOTIDE SEQUENCE [LARGE SCALE GENOMIC DNA]</scope>
    <source>
        <strain evidence="1 2">CBS 119005</strain>
    </source>
</reference>
<organism evidence="1 2">
    <name type="scientific">Hypoxylon rubiginosum</name>
    <dbReference type="NCBI Taxonomy" id="110542"/>
    <lineage>
        <taxon>Eukaryota</taxon>
        <taxon>Fungi</taxon>
        <taxon>Dikarya</taxon>
        <taxon>Ascomycota</taxon>
        <taxon>Pezizomycotina</taxon>
        <taxon>Sordariomycetes</taxon>
        <taxon>Xylariomycetidae</taxon>
        <taxon>Xylariales</taxon>
        <taxon>Hypoxylaceae</taxon>
        <taxon>Hypoxylon</taxon>
    </lineage>
</organism>
<dbReference type="Proteomes" id="UP001497700">
    <property type="component" value="Unassembled WGS sequence"/>
</dbReference>
<keyword evidence="2" id="KW-1185">Reference proteome</keyword>
<sequence>MAKETDDSTANTAQSKRPAVNRHDSDSQVSDHASHQHHRPKTQKHVVGGTGTRLHARVPSSKGLHKHHAASTSKLTRRPPSPSPENPEITPALAQSHHRRASSDIKLQRDSSFSNLKKDPSLSSLKRNRSHADIAKRPKSATSIKRSLSHKEVSKLKGAKVQVHFDLGSEQEDEWVDASTSGSPYLSRRGSAVSSAQSSAKAQSRDNSRPHTPHEDSSAYKQDHSPDEDTAQHSQYITSRLLKRSPSHSAPPQMSTETVSVLRHSDSPESQTSHGPPSIFGTPKNANTILVGSGQEDLTSRFMNGPSSSGNAEPGSFYSPSRPQGQRGEGVRRPQSLGNLQQNHRVSISDDESDSALAPRTRRSVYKPAPAEKSRTQQKLNLQRASSSIEPAQSVGGVGVVGVSPLVGGSGYESRDPRIGKLLERTGMEYLVVRRYQNPIARSIARLSRLPNAKKNQRIPNQNGTNGVPNGKRTSALGGTDRPGLSSSLTDRAKSRPTTPHQGLSIRANGVNSNFDAEEDRLHEHISGSSYADGEDDGVAAILRNLWDKSMDLSASQE</sequence>
<dbReference type="EMBL" id="MU393570">
    <property type="protein sequence ID" value="KAI4860846.1"/>
    <property type="molecule type" value="Genomic_DNA"/>
</dbReference>
<name>A0ACB9YP14_9PEZI</name>
<protein>
    <submittedName>
        <fullName evidence="1">Uncharacterized protein</fullName>
    </submittedName>
</protein>
<accession>A0ACB9YP14</accession>
<proteinExistence type="predicted"/>
<evidence type="ECO:0000313" key="1">
    <source>
        <dbReference type="EMBL" id="KAI4860846.1"/>
    </source>
</evidence>
<gene>
    <name evidence="1" type="ORF">F4820DRAFT_91211</name>
</gene>